<feature type="region of interest" description="Disordered" evidence="1">
    <location>
        <begin position="1"/>
        <end position="41"/>
    </location>
</feature>
<proteinExistence type="predicted"/>
<dbReference type="Proteomes" id="UP000025227">
    <property type="component" value="Unplaced"/>
</dbReference>
<dbReference type="AlphaFoldDB" id="A0A7I4YBC7"/>
<protein>
    <submittedName>
        <fullName evidence="3">Uncharacterized protein</fullName>
    </submittedName>
</protein>
<evidence type="ECO:0000313" key="3">
    <source>
        <dbReference type="WBParaSite" id="HCON_00076520-00001"/>
    </source>
</evidence>
<name>A0A7I4YBC7_HAECO</name>
<organism evidence="2 3">
    <name type="scientific">Haemonchus contortus</name>
    <name type="common">Barber pole worm</name>
    <dbReference type="NCBI Taxonomy" id="6289"/>
    <lineage>
        <taxon>Eukaryota</taxon>
        <taxon>Metazoa</taxon>
        <taxon>Ecdysozoa</taxon>
        <taxon>Nematoda</taxon>
        <taxon>Chromadorea</taxon>
        <taxon>Rhabditida</taxon>
        <taxon>Rhabditina</taxon>
        <taxon>Rhabditomorpha</taxon>
        <taxon>Strongyloidea</taxon>
        <taxon>Trichostrongylidae</taxon>
        <taxon>Haemonchus</taxon>
    </lineage>
</organism>
<evidence type="ECO:0000256" key="1">
    <source>
        <dbReference type="SAM" id="MobiDB-lite"/>
    </source>
</evidence>
<dbReference type="WBParaSite" id="HCON_00076520-00001">
    <property type="protein sequence ID" value="HCON_00076520-00001"/>
    <property type="gene ID" value="HCON_00076520"/>
</dbReference>
<feature type="compositionally biased region" description="Basic and acidic residues" evidence="1">
    <location>
        <begin position="68"/>
        <end position="81"/>
    </location>
</feature>
<accession>A0A7I4YBC7</accession>
<evidence type="ECO:0000313" key="2">
    <source>
        <dbReference type="Proteomes" id="UP000025227"/>
    </source>
</evidence>
<feature type="compositionally biased region" description="Basic residues" evidence="1">
    <location>
        <begin position="22"/>
        <end position="39"/>
    </location>
</feature>
<sequence>MWRQHISKAISAADPGTDTKSKNRKKKRMMTKKRNKNRNKNYVTSSIWCTISVNKCPDDGVGKNWRSNGERKSDAGEDESK</sequence>
<keyword evidence="2" id="KW-1185">Reference proteome</keyword>
<reference evidence="3" key="1">
    <citation type="submission" date="2020-12" db="UniProtKB">
        <authorList>
            <consortium name="WormBaseParasite"/>
        </authorList>
    </citation>
    <scope>IDENTIFICATION</scope>
    <source>
        <strain evidence="3">MHco3</strain>
    </source>
</reference>
<feature type="region of interest" description="Disordered" evidence="1">
    <location>
        <begin position="55"/>
        <end position="81"/>
    </location>
</feature>